<dbReference type="SMART" id="SM01052">
    <property type="entry name" value="CAP_GLY"/>
    <property type="match status" value="1"/>
</dbReference>
<dbReference type="InterPro" id="IPR036859">
    <property type="entry name" value="CAP-Gly_dom_sf"/>
</dbReference>
<feature type="compositionally biased region" description="Polar residues" evidence="1">
    <location>
        <begin position="532"/>
        <end position="547"/>
    </location>
</feature>
<feature type="region of interest" description="Disordered" evidence="1">
    <location>
        <begin position="658"/>
        <end position="765"/>
    </location>
</feature>
<feature type="region of interest" description="Disordered" evidence="1">
    <location>
        <begin position="586"/>
        <end position="618"/>
    </location>
</feature>
<feature type="compositionally biased region" description="Low complexity" evidence="1">
    <location>
        <begin position="686"/>
        <end position="711"/>
    </location>
</feature>
<feature type="compositionally biased region" description="Basic and acidic residues" evidence="1">
    <location>
        <begin position="181"/>
        <end position="191"/>
    </location>
</feature>
<dbReference type="Gene3D" id="2.30.30.190">
    <property type="entry name" value="CAP Gly-rich-like domain"/>
    <property type="match status" value="1"/>
</dbReference>
<proteinExistence type="predicted"/>
<dbReference type="SUPFAM" id="SSF74924">
    <property type="entry name" value="Cap-Gly domain"/>
    <property type="match status" value="1"/>
</dbReference>
<dbReference type="PANTHER" id="PTHR18916">
    <property type="entry name" value="DYNACTIN 1-RELATED MICROTUBULE-BINDING"/>
    <property type="match status" value="1"/>
</dbReference>
<feature type="compositionally biased region" description="Low complexity" evidence="1">
    <location>
        <begin position="661"/>
        <end position="675"/>
    </location>
</feature>
<dbReference type="InterPro" id="IPR000938">
    <property type="entry name" value="CAP-Gly_domain"/>
</dbReference>
<feature type="region of interest" description="Disordered" evidence="1">
    <location>
        <begin position="437"/>
        <end position="473"/>
    </location>
</feature>
<feature type="compositionally biased region" description="Basic and acidic residues" evidence="1">
    <location>
        <begin position="595"/>
        <end position="604"/>
    </location>
</feature>
<dbReference type="EMBL" id="GEDC01016790">
    <property type="protein sequence ID" value="JAS20508.1"/>
    <property type="molecule type" value="Transcribed_RNA"/>
</dbReference>
<organism evidence="3">
    <name type="scientific">Clastoptera arizonana</name>
    <name type="common">Arizona spittle bug</name>
    <dbReference type="NCBI Taxonomy" id="38151"/>
    <lineage>
        <taxon>Eukaryota</taxon>
        <taxon>Metazoa</taxon>
        <taxon>Ecdysozoa</taxon>
        <taxon>Arthropoda</taxon>
        <taxon>Hexapoda</taxon>
        <taxon>Insecta</taxon>
        <taxon>Pterygota</taxon>
        <taxon>Neoptera</taxon>
        <taxon>Paraneoptera</taxon>
        <taxon>Hemiptera</taxon>
        <taxon>Auchenorrhyncha</taxon>
        <taxon>Cercopoidea</taxon>
        <taxon>Clastopteridae</taxon>
        <taxon>Clastoptera</taxon>
    </lineage>
</organism>
<feature type="domain" description="CAP-Gly" evidence="2">
    <location>
        <begin position="126"/>
        <end position="168"/>
    </location>
</feature>
<dbReference type="PROSITE" id="PS50245">
    <property type="entry name" value="CAP_GLY_2"/>
    <property type="match status" value="1"/>
</dbReference>
<dbReference type="Pfam" id="PF01302">
    <property type="entry name" value="CAP_GLY"/>
    <property type="match status" value="1"/>
</dbReference>
<evidence type="ECO:0000256" key="1">
    <source>
        <dbReference type="SAM" id="MobiDB-lite"/>
    </source>
</evidence>
<feature type="compositionally biased region" description="Low complexity" evidence="1">
    <location>
        <begin position="742"/>
        <end position="754"/>
    </location>
</feature>
<accession>A0A1B6D4B3</accession>
<feature type="compositionally biased region" description="Polar residues" evidence="1">
    <location>
        <begin position="207"/>
        <end position="219"/>
    </location>
</feature>
<gene>
    <name evidence="3" type="ORF">g.32883</name>
</gene>
<feature type="non-terminal residue" evidence="3">
    <location>
        <position position="765"/>
    </location>
</feature>
<feature type="region of interest" description="Disordered" evidence="1">
    <location>
        <begin position="517"/>
        <end position="547"/>
    </location>
</feature>
<reference evidence="3" key="1">
    <citation type="submission" date="2015-12" db="EMBL/GenBank/DDBJ databases">
        <title>De novo transcriptome assembly of four potential Pierce s Disease insect vectors from Arizona vineyards.</title>
        <authorList>
            <person name="Tassone E.E."/>
        </authorList>
    </citation>
    <scope>NUCLEOTIDE SEQUENCE</scope>
</reference>
<protein>
    <recommendedName>
        <fullName evidence="2">CAP-Gly domain-containing protein</fullName>
    </recommendedName>
</protein>
<sequence>MAKVPGDSKIPVFSTNPKPLSSRLSRPLANFSNKVRAHLSSDSGSKHRSPSTSMILGILSGQNSRKSSKSIRTQIIDKPAVNQTPSRYIEPHISEQPNADPQISLAHIGQRVQVAGQTSGTLRYLGNIDFESGVWCGVELDGPSGLNDGTVRGVQYFKCPAQHGVLAPLCKVSLSTGDDEQDRRSLKEKRNSAGARMENGWTEEVTSKSASQVSTPSTAPQWEWTLGSQHSSSAGSLVRGHASLELSKHSSIDFEESLGILTPNQMSDFAFSIDNGFHSPSTDDAQSYILHDMKEDEEFKVIAMQCDEIIAQSVENKREKESCKDHMDQDNIKDLSEDAEMKSSDLAMSVSYENNTETVSDFIRINRTPSLEDLPMDKVEPLKDEAAGPSKHVLPPPFITSVTSIASLDNGYQGDGEWSRPGSRGADHSPLAHQMVKPKMDPMTDSDFFTESDADMHDEAGGQSGSATGRGDRRAQIIDGTLYGGISASVVNNERFNNEEMESSGVYSDIERKVDNNTLTVEKPEEKDLSPEGSTKTVSSKSENSQRMTADLTTIIMEQMNTLKNLAVTIPMEAVDIMNNWDEKSKTVKSVAKPNAKDDIENRRPVNRAAKTPKKGRWDAVMNKIAQGKAEEKSKPSRLKEVKSKVFSGISLNTPCAKACSSRNLSQSNSSSSLKSKSRRSRTRGSDGSPATQNSSRNSSLSDVSISLQSQNISTKASQQSLRSSKKRDPIRSTISTNESNAPTSRPASAPATRLIPHKNGGVVQ</sequence>
<name>A0A1B6D4B3_9HEMI</name>
<evidence type="ECO:0000313" key="3">
    <source>
        <dbReference type="EMBL" id="JAS20508.1"/>
    </source>
</evidence>
<dbReference type="AlphaFoldDB" id="A0A1B6D4B3"/>
<feature type="region of interest" description="Disordered" evidence="1">
    <location>
        <begin position="176"/>
        <end position="219"/>
    </location>
</feature>
<feature type="region of interest" description="Disordered" evidence="1">
    <location>
        <begin position="1"/>
        <end position="26"/>
    </location>
</feature>
<dbReference type="PANTHER" id="PTHR18916:SF93">
    <property type="entry name" value="RESTIN HOMOLOG"/>
    <property type="match status" value="1"/>
</dbReference>
<feature type="compositionally biased region" description="Polar residues" evidence="1">
    <location>
        <begin position="712"/>
        <end position="723"/>
    </location>
</feature>
<evidence type="ECO:0000259" key="2">
    <source>
        <dbReference type="PROSITE" id="PS50245"/>
    </source>
</evidence>
<feature type="compositionally biased region" description="Polar residues" evidence="1">
    <location>
        <begin position="13"/>
        <end position="24"/>
    </location>
</feature>